<dbReference type="AlphaFoldDB" id="A0A4S2LKY0"/>
<proteinExistence type="predicted"/>
<comment type="caution">
    <text evidence="2">The sequence shown here is derived from an EMBL/GenBank/DDBJ whole genome shotgun (WGS) entry which is preliminary data.</text>
</comment>
<feature type="compositionally biased region" description="Low complexity" evidence="1">
    <location>
        <begin position="79"/>
        <end position="96"/>
    </location>
</feature>
<evidence type="ECO:0000313" key="2">
    <source>
        <dbReference type="EMBL" id="TGZ63586.1"/>
    </source>
</evidence>
<evidence type="ECO:0000256" key="1">
    <source>
        <dbReference type="SAM" id="MobiDB-lite"/>
    </source>
</evidence>
<feature type="compositionally biased region" description="Acidic residues" evidence="1">
    <location>
        <begin position="45"/>
        <end position="55"/>
    </location>
</feature>
<name>A0A4S2LKY0_OPIFE</name>
<organism evidence="2 3">
    <name type="scientific">Opisthorchis felineus</name>
    <dbReference type="NCBI Taxonomy" id="147828"/>
    <lineage>
        <taxon>Eukaryota</taxon>
        <taxon>Metazoa</taxon>
        <taxon>Spiralia</taxon>
        <taxon>Lophotrochozoa</taxon>
        <taxon>Platyhelminthes</taxon>
        <taxon>Trematoda</taxon>
        <taxon>Digenea</taxon>
        <taxon>Opisthorchiida</taxon>
        <taxon>Opisthorchiata</taxon>
        <taxon>Opisthorchiidae</taxon>
        <taxon>Opisthorchis</taxon>
    </lineage>
</organism>
<keyword evidence="3" id="KW-1185">Reference proteome</keyword>
<gene>
    <name evidence="2" type="ORF">CRM22_006806</name>
</gene>
<evidence type="ECO:0000313" key="3">
    <source>
        <dbReference type="Proteomes" id="UP000308267"/>
    </source>
</evidence>
<protein>
    <submittedName>
        <fullName evidence="2">Uncharacterized protein</fullName>
    </submittedName>
</protein>
<dbReference type="EMBL" id="SJOL01007113">
    <property type="protein sequence ID" value="TGZ63586.1"/>
    <property type="molecule type" value="Genomic_DNA"/>
</dbReference>
<reference evidence="2 3" key="1">
    <citation type="journal article" date="2019" name="BMC Genomics">
        <title>New insights from Opisthorchis felineus genome: update on genomics of the epidemiologically important liver flukes.</title>
        <authorList>
            <person name="Ershov N.I."/>
            <person name="Mordvinov V.A."/>
            <person name="Prokhortchouk E.B."/>
            <person name="Pakharukova M.Y."/>
            <person name="Gunbin K.V."/>
            <person name="Ustyantsev K."/>
            <person name="Genaev M.A."/>
            <person name="Blinov A.G."/>
            <person name="Mazur A."/>
            <person name="Boulygina E."/>
            <person name="Tsygankova S."/>
            <person name="Khrameeva E."/>
            <person name="Chekanov N."/>
            <person name="Fan G."/>
            <person name="Xiao A."/>
            <person name="Zhang H."/>
            <person name="Xu X."/>
            <person name="Yang H."/>
            <person name="Solovyev V."/>
            <person name="Lee S.M."/>
            <person name="Liu X."/>
            <person name="Afonnikov D.A."/>
            <person name="Skryabin K.G."/>
        </authorList>
    </citation>
    <scope>NUCLEOTIDE SEQUENCE [LARGE SCALE GENOMIC DNA]</scope>
    <source>
        <strain evidence="2">AK-0245</strain>
        <tissue evidence="2">Whole organism</tissue>
    </source>
</reference>
<sequence length="211" mass="22879">MGIGNDVENEAIDNQKHVGNDANGNHFRASTIPGTHQADGHVYEYEEYYAYEDDDGGPHEETSGSLEKQDVGAKDQDPGNQGNGNQNEVQNEANGNLNDVRIEANGNLDKAGTNPETVQAKDEADQCDKHKAYEGDDVGANEETSGNLGEHDVDAEGGSADDEDDADENNKLPRGSGKQDGDVNIVGQAQDETDATEYEYEEYYVYENTET</sequence>
<feature type="compositionally biased region" description="Basic and acidic residues" evidence="1">
    <location>
        <begin position="56"/>
        <end position="77"/>
    </location>
</feature>
<feature type="compositionally biased region" description="Acidic residues" evidence="1">
    <location>
        <begin position="155"/>
        <end position="167"/>
    </location>
</feature>
<accession>A0A4S2LKY0</accession>
<feature type="compositionally biased region" description="Basic and acidic residues" evidence="1">
    <location>
        <begin position="119"/>
        <end position="134"/>
    </location>
</feature>
<dbReference type="Proteomes" id="UP000308267">
    <property type="component" value="Unassembled WGS sequence"/>
</dbReference>
<feature type="region of interest" description="Disordered" evidence="1">
    <location>
        <begin position="1"/>
        <end position="199"/>
    </location>
</feature>